<dbReference type="AlphaFoldDB" id="A0A0C3F0T5"/>
<dbReference type="EMBL" id="KN833074">
    <property type="protein sequence ID" value="KIM73759.1"/>
    <property type="molecule type" value="Genomic_DNA"/>
</dbReference>
<name>A0A0C3F0T5_PILCF</name>
<proteinExistence type="predicted"/>
<sequence length="180" mass="20185">QLDDIKTTTEFIRALKTASLDDEAMRLDSECLKRLRTPPQESIDISSPDLRLALDIYLAVGNASQETYNAVRTAILRCYPESELFSYDQIKSRVTQMSGVTSLIHDMCINGCLAFTGPFAGLEACLTCGEPRYEQITFANSDGRIKKARQVFHTMPIGPQLQALWHHPESAARARYLDAR</sequence>
<accession>A0A0C3F0T5</accession>
<dbReference type="STRING" id="765440.A0A0C3F0T5"/>
<keyword evidence="2" id="KW-1185">Reference proteome</keyword>
<evidence type="ECO:0000313" key="1">
    <source>
        <dbReference type="EMBL" id="KIM73759.1"/>
    </source>
</evidence>
<dbReference type="Proteomes" id="UP000054166">
    <property type="component" value="Unassembled WGS sequence"/>
</dbReference>
<evidence type="ECO:0000313" key="2">
    <source>
        <dbReference type="Proteomes" id="UP000054166"/>
    </source>
</evidence>
<feature type="non-terminal residue" evidence="1">
    <location>
        <position position="180"/>
    </location>
</feature>
<dbReference type="HOGENOM" id="CLU_007337_3_0_1"/>
<reference evidence="1 2" key="1">
    <citation type="submission" date="2014-04" db="EMBL/GenBank/DDBJ databases">
        <authorList>
            <consortium name="DOE Joint Genome Institute"/>
            <person name="Kuo A."/>
            <person name="Tarkka M."/>
            <person name="Buscot F."/>
            <person name="Kohler A."/>
            <person name="Nagy L.G."/>
            <person name="Floudas D."/>
            <person name="Copeland A."/>
            <person name="Barry K.W."/>
            <person name="Cichocki N."/>
            <person name="Veneault-Fourrey C."/>
            <person name="LaButti K."/>
            <person name="Lindquist E.A."/>
            <person name="Lipzen A."/>
            <person name="Lundell T."/>
            <person name="Morin E."/>
            <person name="Murat C."/>
            <person name="Sun H."/>
            <person name="Tunlid A."/>
            <person name="Henrissat B."/>
            <person name="Grigoriev I.V."/>
            <person name="Hibbett D.S."/>
            <person name="Martin F."/>
            <person name="Nordberg H.P."/>
            <person name="Cantor M.N."/>
            <person name="Hua S.X."/>
        </authorList>
    </citation>
    <scope>NUCLEOTIDE SEQUENCE [LARGE SCALE GENOMIC DNA]</scope>
    <source>
        <strain evidence="1 2">F 1598</strain>
    </source>
</reference>
<gene>
    <name evidence="1" type="ORF">PILCRDRAFT_52460</name>
</gene>
<dbReference type="OrthoDB" id="3261594at2759"/>
<reference evidence="2" key="2">
    <citation type="submission" date="2015-01" db="EMBL/GenBank/DDBJ databases">
        <title>Evolutionary Origins and Diversification of the Mycorrhizal Mutualists.</title>
        <authorList>
            <consortium name="DOE Joint Genome Institute"/>
            <consortium name="Mycorrhizal Genomics Consortium"/>
            <person name="Kohler A."/>
            <person name="Kuo A."/>
            <person name="Nagy L.G."/>
            <person name="Floudas D."/>
            <person name="Copeland A."/>
            <person name="Barry K.W."/>
            <person name="Cichocki N."/>
            <person name="Veneault-Fourrey C."/>
            <person name="LaButti K."/>
            <person name="Lindquist E.A."/>
            <person name="Lipzen A."/>
            <person name="Lundell T."/>
            <person name="Morin E."/>
            <person name="Murat C."/>
            <person name="Riley R."/>
            <person name="Ohm R."/>
            <person name="Sun H."/>
            <person name="Tunlid A."/>
            <person name="Henrissat B."/>
            <person name="Grigoriev I.V."/>
            <person name="Hibbett D.S."/>
            <person name="Martin F."/>
        </authorList>
    </citation>
    <scope>NUCLEOTIDE SEQUENCE [LARGE SCALE GENOMIC DNA]</scope>
    <source>
        <strain evidence="2">F 1598</strain>
    </source>
</reference>
<dbReference type="InParanoid" id="A0A0C3F0T5"/>
<feature type="non-terminal residue" evidence="1">
    <location>
        <position position="1"/>
    </location>
</feature>
<protein>
    <submittedName>
        <fullName evidence="1">Uncharacterized protein</fullName>
    </submittedName>
</protein>
<organism evidence="1 2">
    <name type="scientific">Piloderma croceum (strain F 1598)</name>
    <dbReference type="NCBI Taxonomy" id="765440"/>
    <lineage>
        <taxon>Eukaryota</taxon>
        <taxon>Fungi</taxon>
        <taxon>Dikarya</taxon>
        <taxon>Basidiomycota</taxon>
        <taxon>Agaricomycotina</taxon>
        <taxon>Agaricomycetes</taxon>
        <taxon>Agaricomycetidae</taxon>
        <taxon>Atheliales</taxon>
        <taxon>Atheliaceae</taxon>
        <taxon>Piloderma</taxon>
    </lineage>
</organism>